<dbReference type="Gene3D" id="3.50.50.60">
    <property type="entry name" value="FAD/NAD(P)-binding domain"/>
    <property type="match status" value="1"/>
</dbReference>
<dbReference type="EMBL" id="AOME01000012">
    <property type="protein sequence ID" value="EMA55624.1"/>
    <property type="molecule type" value="Genomic_DNA"/>
</dbReference>
<dbReference type="GO" id="GO:0005737">
    <property type="term" value="C:cytoplasm"/>
    <property type="evidence" value="ECO:0007669"/>
    <property type="project" value="TreeGrafter"/>
</dbReference>
<dbReference type="RefSeq" id="WP_005038960.1">
    <property type="nucleotide sequence ID" value="NZ_AOME01000012.1"/>
</dbReference>
<dbReference type="Pfam" id="PF01266">
    <property type="entry name" value="DAO"/>
    <property type="match status" value="1"/>
</dbReference>
<name>M0NEV9_9EURY</name>
<dbReference type="PATRIC" id="fig|1227456.3.peg.247"/>
<dbReference type="GO" id="GO:0016491">
    <property type="term" value="F:oxidoreductase activity"/>
    <property type="evidence" value="ECO:0007669"/>
    <property type="project" value="UniProtKB-KW"/>
</dbReference>
<reference evidence="3 4" key="1">
    <citation type="journal article" date="2014" name="PLoS Genet.">
        <title>Phylogenetically driven sequencing of extremely halophilic archaea reveals strategies for static and dynamic osmo-response.</title>
        <authorList>
            <person name="Becker E.A."/>
            <person name="Seitzer P.M."/>
            <person name="Tritt A."/>
            <person name="Larsen D."/>
            <person name="Krusor M."/>
            <person name="Yao A.I."/>
            <person name="Wu D."/>
            <person name="Madern D."/>
            <person name="Eisen J.A."/>
            <person name="Darling A.E."/>
            <person name="Facciotti M.T."/>
        </authorList>
    </citation>
    <scope>NUCLEOTIDE SEQUENCE [LARGE SCALE GENOMIC DNA]</scope>
    <source>
        <strain evidence="3 4">DSM 8989</strain>
    </source>
</reference>
<dbReference type="Proteomes" id="UP000011625">
    <property type="component" value="Unassembled WGS sequence"/>
</dbReference>
<dbReference type="InterPro" id="IPR006076">
    <property type="entry name" value="FAD-dep_OxRdtase"/>
</dbReference>
<dbReference type="AlphaFoldDB" id="M0NEV9"/>
<dbReference type="Gene3D" id="3.30.9.10">
    <property type="entry name" value="D-Amino Acid Oxidase, subunit A, domain 2"/>
    <property type="match status" value="1"/>
</dbReference>
<proteinExistence type="predicted"/>
<evidence type="ECO:0000259" key="2">
    <source>
        <dbReference type="Pfam" id="PF01266"/>
    </source>
</evidence>
<evidence type="ECO:0000313" key="3">
    <source>
        <dbReference type="EMBL" id="EMA55624.1"/>
    </source>
</evidence>
<dbReference type="STRING" id="1227456.C450_01167"/>
<accession>M0NEV9</accession>
<evidence type="ECO:0000256" key="1">
    <source>
        <dbReference type="ARBA" id="ARBA00023002"/>
    </source>
</evidence>
<keyword evidence="1" id="KW-0560">Oxidoreductase</keyword>
<sequence>MRVSIIGGGIVGLAAAHYLGQRGVDVVVLEKSTLGSGSTDRANGGIRAQFSSPVSAHLSQESIAVWERFEELFGTEIGYRRPGYLFLARRESTAERFRENVRQQNRLGVDSEFLTPAEAEDRCPELRTEEFCGATYRAADGFADPHLALQGFSAAANEAGAEIRTGVAVTDVLQKGAGDRVTGVRTDEGTIESEYVVNAAGAWASRIGEMVGLDLPIVPRRRQLMVADPEIPVGSSIPFTIDHDRGVHFRPERDGGAVVGGHFADADPAMDPNDYRKKMDLDWAAETIEAAADCADYFGPDSRVKRGWAGLYAVTPDHHPILGETLPGFVTAAGFSGHGFMQAPATGQLVAELIDEDEPSLVDVSSLEADRFDRGVHLEEGTVID</sequence>
<keyword evidence="4" id="KW-1185">Reference proteome</keyword>
<dbReference type="SUPFAM" id="SSF51905">
    <property type="entry name" value="FAD/NAD(P)-binding domain"/>
    <property type="match status" value="1"/>
</dbReference>
<protein>
    <submittedName>
        <fullName evidence="3">FAD dependent oxidoreductase</fullName>
    </submittedName>
</protein>
<dbReference type="PANTHER" id="PTHR13847">
    <property type="entry name" value="SARCOSINE DEHYDROGENASE-RELATED"/>
    <property type="match status" value="1"/>
</dbReference>
<organism evidence="3 4">
    <name type="scientific">Halococcus salifodinae DSM 8989</name>
    <dbReference type="NCBI Taxonomy" id="1227456"/>
    <lineage>
        <taxon>Archaea</taxon>
        <taxon>Methanobacteriati</taxon>
        <taxon>Methanobacteriota</taxon>
        <taxon>Stenosarchaea group</taxon>
        <taxon>Halobacteria</taxon>
        <taxon>Halobacteriales</taxon>
        <taxon>Halococcaceae</taxon>
        <taxon>Halococcus</taxon>
    </lineage>
</organism>
<dbReference type="InterPro" id="IPR036188">
    <property type="entry name" value="FAD/NAD-bd_sf"/>
</dbReference>
<gene>
    <name evidence="3" type="ORF">C450_01167</name>
</gene>
<evidence type="ECO:0000313" key="4">
    <source>
        <dbReference type="Proteomes" id="UP000011625"/>
    </source>
</evidence>
<comment type="caution">
    <text evidence="3">The sequence shown here is derived from an EMBL/GenBank/DDBJ whole genome shotgun (WGS) entry which is preliminary data.</text>
</comment>
<dbReference type="PANTHER" id="PTHR13847:SF287">
    <property type="entry name" value="FAD-DEPENDENT OXIDOREDUCTASE DOMAIN-CONTAINING PROTEIN 1"/>
    <property type="match status" value="1"/>
</dbReference>
<dbReference type="OrthoDB" id="168391at2157"/>
<feature type="domain" description="FAD dependent oxidoreductase" evidence="2">
    <location>
        <begin position="3"/>
        <end position="353"/>
    </location>
</feature>